<feature type="transmembrane region" description="Helical" evidence="7">
    <location>
        <begin position="26"/>
        <end position="48"/>
    </location>
</feature>
<keyword evidence="6 7" id="KW-0472">Membrane</keyword>
<feature type="transmembrane region" description="Helical" evidence="7">
    <location>
        <begin position="153"/>
        <end position="174"/>
    </location>
</feature>
<evidence type="ECO:0000256" key="3">
    <source>
        <dbReference type="ARBA" id="ARBA00022475"/>
    </source>
</evidence>
<evidence type="ECO:0000256" key="4">
    <source>
        <dbReference type="ARBA" id="ARBA00022692"/>
    </source>
</evidence>
<keyword evidence="4 7" id="KW-0812">Transmembrane</keyword>
<dbReference type="InterPro" id="IPR035906">
    <property type="entry name" value="MetI-like_sf"/>
</dbReference>
<evidence type="ECO:0000256" key="1">
    <source>
        <dbReference type="ARBA" id="ARBA00004651"/>
    </source>
</evidence>
<evidence type="ECO:0000256" key="6">
    <source>
        <dbReference type="ARBA" id="ARBA00023136"/>
    </source>
</evidence>
<keyword evidence="2 7" id="KW-0813">Transport</keyword>
<keyword evidence="5 7" id="KW-1133">Transmembrane helix</keyword>
<keyword evidence="3" id="KW-1003">Cell membrane</keyword>
<dbReference type="AlphaFoldDB" id="A0A2K4ZCK7"/>
<feature type="transmembrane region" description="Helical" evidence="7">
    <location>
        <begin position="87"/>
        <end position="110"/>
    </location>
</feature>
<proteinExistence type="inferred from homology"/>
<evidence type="ECO:0000259" key="8">
    <source>
        <dbReference type="PROSITE" id="PS50928"/>
    </source>
</evidence>
<feature type="transmembrane region" description="Helical" evidence="7">
    <location>
        <begin position="195"/>
        <end position="218"/>
    </location>
</feature>
<gene>
    <name evidence="9" type="primary">araQ_6</name>
    <name evidence="9" type="ORF">AMURIS_00911</name>
</gene>
<dbReference type="PANTHER" id="PTHR43744:SF9">
    <property type="entry name" value="POLYGALACTURONAN_RHAMNOGALACTURONAN TRANSPORT SYSTEM PERMEASE PROTEIN YTCP"/>
    <property type="match status" value="1"/>
</dbReference>
<dbReference type="SUPFAM" id="SSF161098">
    <property type="entry name" value="MetI-like"/>
    <property type="match status" value="1"/>
</dbReference>
<dbReference type="GO" id="GO:0005886">
    <property type="term" value="C:plasma membrane"/>
    <property type="evidence" value="ECO:0007669"/>
    <property type="project" value="UniProtKB-SubCell"/>
</dbReference>
<comment type="subcellular location">
    <subcellularLocation>
        <location evidence="1 7">Cell membrane</location>
        <topology evidence="1 7">Multi-pass membrane protein</topology>
    </subcellularLocation>
</comment>
<evidence type="ECO:0000313" key="10">
    <source>
        <dbReference type="Proteomes" id="UP000236311"/>
    </source>
</evidence>
<dbReference type="EMBL" id="OFSM01000004">
    <property type="protein sequence ID" value="SOY28204.1"/>
    <property type="molecule type" value="Genomic_DNA"/>
</dbReference>
<evidence type="ECO:0000256" key="2">
    <source>
        <dbReference type="ARBA" id="ARBA00022448"/>
    </source>
</evidence>
<accession>A0A2K4ZCK7</accession>
<dbReference type="CDD" id="cd06261">
    <property type="entry name" value="TM_PBP2"/>
    <property type="match status" value="1"/>
</dbReference>
<dbReference type="Proteomes" id="UP000236311">
    <property type="component" value="Unassembled WGS sequence"/>
</dbReference>
<dbReference type="OrthoDB" id="157184at2"/>
<evidence type="ECO:0000313" key="9">
    <source>
        <dbReference type="EMBL" id="SOY28204.1"/>
    </source>
</evidence>
<name>A0A2K4ZCK7_9FIRM</name>
<sequence length="305" mass="34588">MSLLSIKKEKALRPYRKSLVDTAYHIFIYVLLTLFALICLYPLLYVFIYSLTPYAEYIENPMKMIPNTLDFSAYKKLLNFPLIYSGYRITLIITCIGTLLNITLLCLTAYPLTKHDLKGRSIILGGITFTMFFNGGMIPNFYLIQNLKLYDSIWALILPGCLGAYNLILMKNFIAQLPASLEESAYIDGANEFQVLWKIIIPLSKPAIATFVIFHMVAQWNSYFNAILYTSSRKLWPLMLVLREMVVEVSGAGLSNEVAAADMAYVNTFTLKMATIIICVLPILCVYPFMQRYFTKGILVGSVKG</sequence>
<evidence type="ECO:0000256" key="5">
    <source>
        <dbReference type="ARBA" id="ARBA00022989"/>
    </source>
</evidence>
<organism evidence="9 10">
    <name type="scientific">Acetatifactor muris</name>
    <dbReference type="NCBI Taxonomy" id="879566"/>
    <lineage>
        <taxon>Bacteria</taxon>
        <taxon>Bacillati</taxon>
        <taxon>Bacillota</taxon>
        <taxon>Clostridia</taxon>
        <taxon>Lachnospirales</taxon>
        <taxon>Lachnospiraceae</taxon>
        <taxon>Acetatifactor</taxon>
    </lineage>
</organism>
<dbReference type="GO" id="GO:0055085">
    <property type="term" value="P:transmembrane transport"/>
    <property type="evidence" value="ECO:0007669"/>
    <property type="project" value="InterPro"/>
</dbReference>
<protein>
    <submittedName>
        <fullName evidence="9">L-arabinose transport system permease protein AraQ</fullName>
    </submittedName>
</protein>
<reference evidence="9 10" key="1">
    <citation type="submission" date="2018-01" db="EMBL/GenBank/DDBJ databases">
        <authorList>
            <person name="Gaut B.S."/>
            <person name="Morton B.R."/>
            <person name="Clegg M.T."/>
            <person name="Duvall M.R."/>
        </authorList>
    </citation>
    <scope>NUCLEOTIDE SEQUENCE [LARGE SCALE GENOMIC DNA]</scope>
    <source>
        <strain evidence="9">GP69</strain>
    </source>
</reference>
<keyword evidence="10" id="KW-1185">Reference proteome</keyword>
<dbReference type="Gene3D" id="1.10.3720.10">
    <property type="entry name" value="MetI-like"/>
    <property type="match status" value="1"/>
</dbReference>
<dbReference type="RefSeq" id="WP_103238316.1">
    <property type="nucleotide sequence ID" value="NZ_JANJZD010000004.1"/>
</dbReference>
<evidence type="ECO:0000256" key="7">
    <source>
        <dbReference type="RuleBase" id="RU363032"/>
    </source>
</evidence>
<feature type="transmembrane region" description="Helical" evidence="7">
    <location>
        <begin position="122"/>
        <end position="141"/>
    </location>
</feature>
<feature type="transmembrane region" description="Helical" evidence="7">
    <location>
        <begin position="269"/>
        <end position="289"/>
    </location>
</feature>
<feature type="domain" description="ABC transmembrane type-1" evidence="8">
    <location>
        <begin position="87"/>
        <end position="275"/>
    </location>
</feature>
<comment type="similarity">
    <text evidence="7">Belongs to the binding-protein-dependent transport system permease family.</text>
</comment>
<dbReference type="PANTHER" id="PTHR43744">
    <property type="entry name" value="ABC TRANSPORTER PERMEASE PROTEIN MG189-RELATED-RELATED"/>
    <property type="match status" value="1"/>
</dbReference>
<dbReference type="PROSITE" id="PS50928">
    <property type="entry name" value="ABC_TM1"/>
    <property type="match status" value="1"/>
</dbReference>
<dbReference type="Pfam" id="PF00528">
    <property type="entry name" value="BPD_transp_1"/>
    <property type="match status" value="1"/>
</dbReference>
<dbReference type="InterPro" id="IPR000515">
    <property type="entry name" value="MetI-like"/>
</dbReference>